<protein>
    <submittedName>
        <fullName evidence="1">Uncharacterized protein</fullName>
    </submittedName>
</protein>
<keyword evidence="2" id="KW-1185">Reference proteome</keyword>
<proteinExistence type="predicted"/>
<dbReference type="Proteomes" id="UP001501509">
    <property type="component" value="Unassembled WGS sequence"/>
</dbReference>
<comment type="caution">
    <text evidence="1">The sequence shown here is derived from an EMBL/GenBank/DDBJ whole genome shotgun (WGS) entry which is preliminary data.</text>
</comment>
<name>A0ABN3PVE2_9ACTN</name>
<dbReference type="EMBL" id="BAAATD010000005">
    <property type="protein sequence ID" value="GAA2601699.1"/>
    <property type="molecule type" value="Genomic_DNA"/>
</dbReference>
<reference evidence="1 2" key="1">
    <citation type="journal article" date="2019" name="Int. J. Syst. Evol. Microbiol.">
        <title>The Global Catalogue of Microorganisms (GCM) 10K type strain sequencing project: providing services to taxonomists for standard genome sequencing and annotation.</title>
        <authorList>
            <consortium name="The Broad Institute Genomics Platform"/>
            <consortium name="The Broad Institute Genome Sequencing Center for Infectious Disease"/>
            <person name="Wu L."/>
            <person name="Ma J."/>
        </authorList>
    </citation>
    <scope>NUCLEOTIDE SEQUENCE [LARGE SCALE GENOMIC DNA]</scope>
    <source>
        <strain evidence="1 2">JCM 6833</strain>
    </source>
</reference>
<evidence type="ECO:0000313" key="1">
    <source>
        <dbReference type="EMBL" id="GAA2601699.1"/>
    </source>
</evidence>
<evidence type="ECO:0000313" key="2">
    <source>
        <dbReference type="Proteomes" id="UP001501509"/>
    </source>
</evidence>
<accession>A0ABN3PVE2</accession>
<organism evidence="1 2">
    <name type="scientific">Actinomadura fulvescens</name>
    <dbReference type="NCBI Taxonomy" id="46160"/>
    <lineage>
        <taxon>Bacteria</taxon>
        <taxon>Bacillati</taxon>
        <taxon>Actinomycetota</taxon>
        <taxon>Actinomycetes</taxon>
        <taxon>Streptosporangiales</taxon>
        <taxon>Thermomonosporaceae</taxon>
        <taxon>Actinomadura</taxon>
    </lineage>
</organism>
<sequence>MAKLDRERLEKLAQESIERQFERVTKMREFHTGEWTDREYFVRHKTETVLRIRLNNEVDSYALFKVGSKDDALAAKLAQYLAEEYGHENMFTRDLVKFGLTMDELNATPVFPSTAKLMGYLRLAADSRGPAPTTVWDWFVEWYSDRYNQIILNKATEEFGKEFTRGSQSHLDFDEDHDHDELMFKTVSLAVEGFGNPEQAYQDLVTYIDLIGDYFQELYEATVGRRAEATPELAEV</sequence>
<gene>
    <name evidence="1" type="ORF">GCM10010411_39320</name>
</gene>
<dbReference type="InterPro" id="IPR016084">
    <property type="entry name" value="Haem_Oase-like_multi-hlx"/>
</dbReference>
<dbReference type="RefSeq" id="WP_344542810.1">
    <property type="nucleotide sequence ID" value="NZ_BAAATD010000005.1"/>
</dbReference>
<dbReference type="Gene3D" id="1.20.910.10">
    <property type="entry name" value="Heme oxygenase-like"/>
    <property type="match status" value="1"/>
</dbReference>
<dbReference type="SUPFAM" id="SSF48613">
    <property type="entry name" value="Heme oxygenase-like"/>
    <property type="match status" value="1"/>
</dbReference>